<sequence>MSKATAMGNSGSSEPATESGRQRDHERYLLGMGISTLQLQTCDSNLEKLFAEEHAHGRHDASRETLHQIFEAYYPFRGLLKLEADRNDIERNETANVDQERWFVKLNVCPGGKNTPGGCLEVLSGGVEPTLCEAWTSFRHKVLEVAIPKPEPEKSILEETGYDRWDPGRCGL</sequence>
<organism evidence="2 3">
    <name type="scientific">Rhizodiscina lignyota</name>
    <dbReference type="NCBI Taxonomy" id="1504668"/>
    <lineage>
        <taxon>Eukaryota</taxon>
        <taxon>Fungi</taxon>
        <taxon>Dikarya</taxon>
        <taxon>Ascomycota</taxon>
        <taxon>Pezizomycotina</taxon>
        <taxon>Dothideomycetes</taxon>
        <taxon>Pleosporomycetidae</taxon>
        <taxon>Aulographales</taxon>
        <taxon>Rhizodiscinaceae</taxon>
        <taxon>Rhizodiscina</taxon>
    </lineage>
</organism>
<protein>
    <submittedName>
        <fullName evidence="2">Uncharacterized protein</fullName>
    </submittedName>
</protein>
<feature type="region of interest" description="Disordered" evidence="1">
    <location>
        <begin position="1"/>
        <end position="22"/>
    </location>
</feature>
<gene>
    <name evidence="2" type="ORF">NA57DRAFT_70084</name>
</gene>
<keyword evidence="3" id="KW-1185">Reference proteome</keyword>
<feature type="compositionally biased region" description="Polar residues" evidence="1">
    <location>
        <begin position="7"/>
        <end position="16"/>
    </location>
</feature>
<dbReference type="Proteomes" id="UP000799772">
    <property type="component" value="Unassembled WGS sequence"/>
</dbReference>
<reference evidence="2" key="1">
    <citation type="journal article" date="2020" name="Stud. Mycol.">
        <title>101 Dothideomycetes genomes: a test case for predicting lifestyles and emergence of pathogens.</title>
        <authorList>
            <person name="Haridas S."/>
            <person name="Albert R."/>
            <person name="Binder M."/>
            <person name="Bloem J."/>
            <person name="Labutti K."/>
            <person name="Salamov A."/>
            <person name="Andreopoulos B."/>
            <person name="Baker S."/>
            <person name="Barry K."/>
            <person name="Bills G."/>
            <person name="Bluhm B."/>
            <person name="Cannon C."/>
            <person name="Castanera R."/>
            <person name="Culley D."/>
            <person name="Daum C."/>
            <person name="Ezra D."/>
            <person name="Gonzalez J."/>
            <person name="Henrissat B."/>
            <person name="Kuo A."/>
            <person name="Liang C."/>
            <person name="Lipzen A."/>
            <person name="Lutzoni F."/>
            <person name="Magnuson J."/>
            <person name="Mondo S."/>
            <person name="Nolan M."/>
            <person name="Ohm R."/>
            <person name="Pangilinan J."/>
            <person name="Park H.-J."/>
            <person name="Ramirez L."/>
            <person name="Alfaro M."/>
            <person name="Sun H."/>
            <person name="Tritt A."/>
            <person name="Yoshinaga Y."/>
            <person name="Zwiers L.-H."/>
            <person name="Turgeon B."/>
            <person name="Goodwin S."/>
            <person name="Spatafora J."/>
            <person name="Crous P."/>
            <person name="Grigoriev I."/>
        </authorList>
    </citation>
    <scope>NUCLEOTIDE SEQUENCE</scope>
    <source>
        <strain evidence="2">CBS 133067</strain>
    </source>
</reference>
<comment type="caution">
    <text evidence="2">The sequence shown here is derived from an EMBL/GenBank/DDBJ whole genome shotgun (WGS) entry which is preliminary data.</text>
</comment>
<dbReference type="AlphaFoldDB" id="A0A9P4IR70"/>
<evidence type="ECO:0000313" key="3">
    <source>
        <dbReference type="Proteomes" id="UP000799772"/>
    </source>
</evidence>
<proteinExistence type="predicted"/>
<accession>A0A9P4IR70</accession>
<dbReference type="EMBL" id="ML978121">
    <property type="protein sequence ID" value="KAF2103875.1"/>
    <property type="molecule type" value="Genomic_DNA"/>
</dbReference>
<evidence type="ECO:0000256" key="1">
    <source>
        <dbReference type="SAM" id="MobiDB-lite"/>
    </source>
</evidence>
<name>A0A9P4IR70_9PEZI</name>
<evidence type="ECO:0000313" key="2">
    <source>
        <dbReference type="EMBL" id="KAF2103875.1"/>
    </source>
</evidence>